<feature type="compositionally biased region" description="Low complexity" evidence="1">
    <location>
        <begin position="417"/>
        <end position="426"/>
    </location>
</feature>
<evidence type="ECO:0000256" key="1">
    <source>
        <dbReference type="SAM" id="MobiDB-lite"/>
    </source>
</evidence>
<feature type="compositionally biased region" description="Acidic residues" evidence="1">
    <location>
        <begin position="559"/>
        <end position="593"/>
    </location>
</feature>
<feature type="compositionally biased region" description="Basic and acidic residues" evidence="1">
    <location>
        <begin position="195"/>
        <end position="208"/>
    </location>
</feature>
<dbReference type="AlphaFoldDB" id="A0A1Q9E0M7"/>
<feature type="region of interest" description="Disordered" evidence="1">
    <location>
        <begin position="417"/>
        <end position="437"/>
    </location>
</feature>
<sequence length="768" mass="80933">MGRGSGSKGKHPKGAGNPGGDEPVDVSLETNPRHYTFVGKAVPAHGESAGAAKQTKGGGKTHGKDGGKTPGKASATPGGPTPDDAQVKGGKAHGKDSGKIQKGCGKSPGKDGPVAKGTGKSPGKDPVANKGTGKAAGKDGGPKCTGKAPGKDGSPVAKGTGKAPQDGSPGANSAAGKGADGSLAKGTGKAPGKTPGKDAGKTRGKDGGGGKSPGKGASKDAGKGNKGETTKGVGKQQSKDAGKPGAADKGKGSGNDQDVHTPVRTTMQESPNTGTPPSKPTGTKVTEPEKPKPTKGAKGAAATAVEATASPSEEPGKGSGTTVASKGKGAQQGAKKFALSGPKDIPLQQRKALNEKLRRFAFLKAFLLDKDLATIVVEPYYEEWLGCQAGKKHPQFDDDNWKLYKVFKSISTFATTTSGKGSNKGAGNKRKKELSMEEKEEKEFQKDLQALRDLSDKAVNVAAGLGKSGIAKQEGLIAQLGSISKACDRIQQMIFASKPFAECLEWLLYYKDSDLKEYQRQVVDAEVILQSHERKAAEKRKREKAAEEEKKKQQKPAEDEAEEFQDDDEENEEMNDGECEEEWPEDDGQEAAEEAPAAKRRRPTRSARHFIGTSSFMKMLMASGAASCNIIFYYHMKSLVPFMTLATLDWASNLRVLCNAGANGSGNDDAVAVEKGWGTDLRFLRRRLRDYSRQSMCPFCEALAWTYVHGDDAGNSAEFLYTAFGRGILPDIMHLAHLAIFPDVFISVHQRQGPKEAFYDQNVETIGS</sequence>
<comment type="caution">
    <text evidence="2">The sequence shown here is derived from an EMBL/GenBank/DDBJ whole genome shotgun (WGS) entry which is preliminary data.</text>
</comment>
<dbReference type="Proteomes" id="UP000186817">
    <property type="component" value="Unassembled WGS sequence"/>
</dbReference>
<evidence type="ECO:0000313" key="3">
    <source>
        <dbReference type="Proteomes" id="UP000186817"/>
    </source>
</evidence>
<feature type="compositionally biased region" description="Low complexity" evidence="1">
    <location>
        <begin position="294"/>
        <end position="313"/>
    </location>
</feature>
<feature type="compositionally biased region" description="Basic and acidic residues" evidence="1">
    <location>
        <begin position="237"/>
        <end position="261"/>
    </location>
</feature>
<dbReference type="OMA" id="GECEEEW"/>
<keyword evidence="3" id="KW-1185">Reference proteome</keyword>
<name>A0A1Q9E0M7_SYMMI</name>
<reference evidence="2 3" key="1">
    <citation type="submission" date="2016-02" db="EMBL/GenBank/DDBJ databases">
        <title>Genome analysis of coral dinoflagellate symbionts highlights evolutionary adaptations to a symbiotic lifestyle.</title>
        <authorList>
            <person name="Aranda M."/>
            <person name="Li Y."/>
            <person name="Liew Y.J."/>
            <person name="Baumgarten S."/>
            <person name="Simakov O."/>
            <person name="Wilson M."/>
            <person name="Piel J."/>
            <person name="Ashoor H."/>
            <person name="Bougouffa S."/>
            <person name="Bajic V.B."/>
            <person name="Ryu T."/>
            <person name="Ravasi T."/>
            <person name="Bayer T."/>
            <person name="Micklem G."/>
            <person name="Kim H."/>
            <person name="Bhak J."/>
            <person name="Lajeunesse T.C."/>
            <person name="Voolstra C.R."/>
        </authorList>
    </citation>
    <scope>NUCLEOTIDE SEQUENCE [LARGE SCALE GENOMIC DNA]</scope>
    <source>
        <strain evidence="2 3">CCMP2467</strain>
    </source>
</reference>
<gene>
    <name evidence="2" type="ORF">AK812_SmicGene16316</name>
</gene>
<feature type="compositionally biased region" description="Low complexity" evidence="1">
    <location>
        <begin position="326"/>
        <end position="336"/>
    </location>
</feature>
<feature type="compositionally biased region" description="Basic and acidic residues" evidence="1">
    <location>
        <begin position="544"/>
        <end position="558"/>
    </location>
</feature>
<evidence type="ECO:0000313" key="2">
    <source>
        <dbReference type="EMBL" id="OLQ00975.1"/>
    </source>
</evidence>
<feature type="compositionally biased region" description="Basic and acidic residues" evidence="1">
    <location>
        <begin position="217"/>
        <end position="229"/>
    </location>
</feature>
<feature type="compositionally biased region" description="Low complexity" evidence="1">
    <location>
        <begin position="270"/>
        <end position="285"/>
    </location>
</feature>
<dbReference type="OrthoDB" id="10434867at2759"/>
<protein>
    <submittedName>
        <fullName evidence="2">Uncharacterized protein</fullName>
    </submittedName>
</protein>
<proteinExistence type="predicted"/>
<feature type="region of interest" description="Disordered" evidence="1">
    <location>
        <begin position="1"/>
        <end position="342"/>
    </location>
</feature>
<dbReference type="EMBL" id="LSRX01000309">
    <property type="protein sequence ID" value="OLQ00975.1"/>
    <property type="molecule type" value="Genomic_DNA"/>
</dbReference>
<accession>A0A1Q9E0M7</accession>
<feature type="region of interest" description="Disordered" evidence="1">
    <location>
        <begin position="533"/>
        <end position="605"/>
    </location>
</feature>
<organism evidence="2 3">
    <name type="scientific">Symbiodinium microadriaticum</name>
    <name type="common">Dinoflagellate</name>
    <name type="synonym">Zooxanthella microadriatica</name>
    <dbReference type="NCBI Taxonomy" id="2951"/>
    <lineage>
        <taxon>Eukaryota</taxon>
        <taxon>Sar</taxon>
        <taxon>Alveolata</taxon>
        <taxon>Dinophyceae</taxon>
        <taxon>Suessiales</taxon>
        <taxon>Symbiodiniaceae</taxon>
        <taxon>Symbiodinium</taxon>
    </lineage>
</organism>
<feature type="compositionally biased region" description="Low complexity" evidence="1">
    <location>
        <begin position="184"/>
        <end position="194"/>
    </location>
</feature>